<evidence type="ECO:0000256" key="4">
    <source>
        <dbReference type="ARBA" id="ARBA00023136"/>
    </source>
</evidence>
<dbReference type="Proteomes" id="UP000054350">
    <property type="component" value="Unassembled WGS sequence"/>
</dbReference>
<keyword evidence="8" id="KW-1185">Reference proteome</keyword>
<feature type="compositionally biased region" description="Low complexity" evidence="5">
    <location>
        <begin position="178"/>
        <end position="188"/>
    </location>
</feature>
<evidence type="ECO:0000256" key="2">
    <source>
        <dbReference type="ARBA" id="ARBA00022692"/>
    </source>
</evidence>
<name>A0A0L0SFL3_ALLM3</name>
<keyword evidence="3 6" id="KW-1133">Transmembrane helix</keyword>
<gene>
    <name evidence="7" type="ORF">AMAG_06910</name>
</gene>
<evidence type="ECO:0000313" key="8">
    <source>
        <dbReference type="Proteomes" id="UP000054350"/>
    </source>
</evidence>
<dbReference type="SUPFAM" id="SSF103473">
    <property type="entry name" value="MFS general substrate transporter"/>
    <property type="match status" value="2"/>
</dbReference>
<proteinExistence type="predicted"/>
<protein>
    <submittedName>
        <fullName evidence="7">Uncharacterized protein</fullName>
    </submittedName>
</protein>
<evidence type="ECO:0000256" key="6">
    <source>
        <dbReference type="SAM" id="Phobius"/>
    </source>
</evidence>
<feature type="transmembrane region" description="Helical" evidence="6">
    <location>
        <begin position="78"/>
        <end position="103"/>
    </location>
</feature>
<dbReference type="GO" id="GO:0022857">
    <property type="term" value="F:transmembrane transporter activity"/>
    <property type="evidence" value="ECO:0007669"/>
    <property type="project" value="TreeGrafter"/>
</dbReference>
<dbReference type="VEuPathDB" id="FungiDB:AMAG_06910"/>
<keyword evidence="4 6" id="KW-0472">Membrane</keyword>
<dbReference type="PANTHER" id="PTHR23507:SF1">
    <property type="entry name" value="FI18259P1-RELATED"/>
    <property type="match status" value="1"/>
</dbReference>
<evidence type="ECO:0000256" key="5">
    <source>
        <dbReference type="SAM" id="MobiDB-lite"/>
    </source>
</evidence>
<feature type="transmembrane region" description="Helical" evidence="6">
    <location>
        <begin position="115"/>
        <end position="135"/>
    </location>
</feature>
<evidence type="ECO:0000313" key="7">
    <source>
        <dbReference type="EMBL" id="KNE61160.1"/>
    </source>
</evidence>
<dbReference type="OrthoDB" id="3026777at2759"/>
<accession>A0A0L0SFL3</accession>
<comment type="subcellular location">
    <subcellularLocation>
        <location evidence="1">Membrane</location>
        <topology evidence="1">Multi-pass membrane protein</topology>
    </subcellularLocation>
</comment>
<sequence length="337" mass="37106">MSAIVAHVPDMPLLPTSVGIGLMALAIVLTLILAPNASKARELRAEGGDHGQQRARMSLWSAIKAMDLMWKQWNRSRFAIVISFCIYDLCISGQATLSVPYAYRRFGWTSNEDGYFQAVAFFAEVLVMIAFLHYVHRAKNRWRSQLQSHEQEQEQEQEQQPRSSDPESAESEMTPALSTSSDCATSSDSARGWLRPWTARYPMEAWVAQVGFLTFAIAQHFDVLSTPSVRSLLTRTVPASLVGTLIATFSVTHSLAYILAPVVFNAVYATTVGIVDGAAYNMGAAMWAIALALSLAVQHKDLVARGPDTVVTKIETEKTTQEEVALNAAEWVEVVHA</sequence>
<keyword evidence="2 6" id="KW-0812">Transmembrane</keyword>
<dbReference type="AlphaFoldDB" id="A0A0L0SFL3"/>
<evidence type="ECO:0000256" key="3">
    <source>
        <dbReference type="ARBA" id="ARBA00022989"/>
    </source>
</evidence>
<organism evidence="7 8">
    <name type="scientific">Allomyces macrogynus (strain ATCC 38327)</name>
    <name type="common">Allomyces javanicus var. macrogynus</name>
    <dbReference type="NCBI Taxonomy" id="578462"/>
    <lineage>
        <taxon>Eukaryota</taxon>
        <taxon>Fungi</taxon>
        <taxon>Fungi incertae sedis</taxon>
        <taxon>Blastocladiomycota</taxon>
        <taxon>Blastocladiomycetes</taxon>
        <taxon>Blastocladiales</taxon>
        <taxon>Blastocladiaceae</taxon>
        <taxon>Allomyces</taxon>
    </lineage>
</organism>
<dbReference type="GO" id="GO:0016020">
    <property type="term" value="C:membrane"/>
    <property type="evidence" value="ECO:0007669"/>
    <property type="project" value="UniProtKB-SubCell"/>
</dbReference>
<reference evidence="8" key="2">
    <citation type="submission" date="2009-11" db="EMBL/GenBank/DDBJ databases">
        <title>The Genome Sequence of Allomyces macrogynus strain ATCC 38327.</title>
        <authorList>
            <consortium name="The Broad Institute Genome Sequencing Platform"/>
            <person name="Russ C."/>
            <person name="Cuomo C."/>
            <person name="Shea T."/>
            <person name="Young S.K."/>
            <person name="Zeng Q."/>
            <person name="Koehrsen M."/>
            <person name="Haas B."/>
            <person name="Borodovsky M."/>
            <person name="Guigo R."/>
            <person name="Alvarado L."/>
            <person name="Berlin A."/>
            <person name="Borenstein D."/>
            <person name="Chen Z."/>
            <person name="Engels R."/>
            <person name="Freedman E."/>
            <person name="Gellesch M."/>
            <person name="Goldberg J."/>
            <person name="Griggs A."/>
            <person name="Gujja S."/>
            <person name="Heiman D."/>
            <person name="Hepburn T."/>
            <person name="Howarth C."/>
            <person name="Jen D."/>
            <person name="Larson L."/>
            <person name="Lewis B."/>
            <person name="Mehta T."/>
            <person name="Park D."/>
            <person name="Pearson M."/>
            <person name="Roberts A."/>
            <person name="Saif S."/>
            <person name="Shenoy N."/>
            <person name="Sisk P."/>
            <person name="Stolte C."/>
            <person name="Sykes S."/>
            <person name="Walk T."/>
            <person name="White J."/>
            <person name="Yandava C."/>
            <person name="Burger G."/>
            <person name="Gray M.W."/>
            <person name="Holland P.W.H."/>
            <person name="King N."/>
            <person name="Lang F.B.F."/>
            <person name="Roger A.J."/>
            <person name="Ruiz-Trillo I."/>
            <person name="Lander E."/>
            <person name="Nusbaum C."/>
        </authorList>
    </citation>
    <scope>NUCLEOTIDE SEQUENCE [LARGE SCALE GENOMIC DNA]</scope>
    <source>
        <strain evidence="8">ATCC 38327</strain>
    </source>
</reference>
<dbReference type="EMBL" id="GG745337">
    <property type="protein sequence ID" value="KNE61160.1"/>
    <property type="molecule type" value="Genomic_DNA"/>
</dbReference>
<feature type="transmembrane region" description="Helical" evidence="6">
    <location>
        <begin position="278"/>
        <end position="297"/>
    </location>
</feature>
<evidence type="ECO:0000256" key="1">
    <source>
        <dbReference type="ARBA" id="ARBA00004141"/>
    </source>
</evidence>
<dbReference type="Gene3D" id="1.20.1250.20">
    <property type="entry name" value="MFS general substrate transporter like domains"/>
    <property type="match status" value="1"/>
</dbReference>
<reference evidence="7 8" key="1">
    <citation type="submission" date="2009-11" db="EMBL/GenBank/DDBJ databases">
        <title>Annotation of Allomyces macrogynus ATCC 38327.</title>
        <authorList>
            <consortium name="The Broad Institute Genome Sequencing Platform"/>
            <person name="Russ C."/>
            <person name="Cuomo C."/>
            <person name="Burger G."/>
            <person name="Gray M.W."/>
            <person name="Holland P.W.H."/>
            <person name="King N."/>
            <person name="Lang F.B.F."/>
            <person name="Roger A.J."/>
            <person name="Ruiz-Trillo I."/>
            <person name="Young S.K."/>
            <person name="Zeng Q."/>
            <person name="Gargeya S."/>
            <person name="Fitzgerald M."/>
            <person name="Haas B."/>
            <person name="Abouelleil A."/>
            <person name="Alvarado L."/>
            <person name="Arachchi H.M."/>
            <person name="Berlin A."/>
            <person name="Chapman S.B."/>
            <person name="Gearin G."/>
            <person name="Goldberg J."/>
            <person name="Griggs A."/>
            <person name="Gujja S."/>
            <person name="Hansen M."/>
            <person name="Heiman D."/>
            <person name="Howarth C."/>
            <person name="Larimer J."/>
            <person name="Lui A."/>
            <person name="MacDonald P.J.P."/>
            <person name="McCowen C."/>
            <person name="Montmayeur A."/>
            <person name="Murphy C."/>
            <person name="Neiman D."/>
            <person name="Pearson M."/>
            <person name="Priest M."/>
            <person name="Roberts A."/>
            <person name="Saif S."/>
            <person name="Shea T."/>
            <person name="Sisk P."/>
            <person name="Stolte C."/>
            <person name="Sykes S."/>
            <person name="Wortman J."/>
            <person name="Nusbaum C."/>
            <person name="Birren B."/>
        </authorList>
    </citation>
    <scope>NUCLEOTIDE SEQUENCE [LARGE SCALE GENOMIC DNA]</scope>
    <source>
        <strain evidence="7 8">ATCC 38327</strain>
    </source>
</reference>
<dbReference type="InterPro" id="IPR036259">
    <property type="entry name" value="MFS_trans_sf"/>
</dbReference>
<feature type="transmembrane region" description="Helical" evidence="6">
    <location>
        <begin position="237"/>
        <end position="258"/>
    </location>
</feature>
<feature type="transmembrane region" description="Helical" evidence="6">
    <location>
        <begin position="12"/>
        <end position="34"/>
    </location>
</feature>
<dbReference type="PANTHER" id="PTHR23507">
    <property type="entry name" value="ZGC:174356"/>
    <property type="match status" value="1"/>
</dbReference>
<feature type="region of interest" description="Disordered" evidence="5">
    <location>
        <begin position="145"/>
        <end position="188"/>
    </location>
</feature>